<proteinExistence type="predicted"/>
<dbReference type="EMBL" id="CM010718">
    <property type="protein sequence ID" value="RZC57573.1"/>
    <property type="molecule type" value="Genomic_DNA"/>
</dbReference>
<dbReference type="GO" id="GO:0006357">
    <property type="term" value="P:regulation of transcription by RNA polymerase II"/>
    <property type="evidence" value="ECO:0007669"/>
    <property type="project" value="TreeGrafter"/>
</dbReference>
<dbReference type="Proteomes" id="UP000316621">
    <property type="component" value="Chromosome 4"/>
</dbReference>
<organism evidence="1 2">
    <name type="scientific">Papaver somniferum</name>
    <name type="common">Opium poppy</name>
    <dbReference type="NCBI Taxonomy" id="3469"/>
    <lineage>
        <taxon>Eukaryota</taxon>
        <taxon>Viridiplantae</taxon>
        <taxon>Streptophyta</taxon>
        <taxon>Embryophyta</taxon>
        <taxon>Tracheophyta</taxon>
        <taxon>Spermatophyta</taxon>
        <taxon>Magnoliopsida</taxon>
        <taxon>Ranunculales</taxon>
        <taxon>Papaveraceae</taxon>
        <taxon>Papaveroideae</taxon>
        <taxon>Papaver</taxon>
    </lineage>
</organism>
<gene>
    <name evidence="1" type="ORF">C5167_004878</name>
</gene>
<dbReference type="PANTHER" id="PTHR23335">
    <property type="entry name" value="CALMODULIN-BINDING TRANSCRIPTION ACTIVATOR CAMTA"/>
    <property type="match status" value="1"/>
</dbReference>
<dbReference type="STRING" id="3469.A0A4Y7J8V0"/>
<dbReference type="GO" id="GO:0003712">
    <property type="term" value="F:transcription coregulator activity"/>
    <property type="evidence" value="ECO:0007669"/>
    <property type="project" value="TreeGrafter"/>
</dbReference>
<dbReference type="GO" id="GO:0005634">
    <property type="term" value="C:nucleus"/>
    <property type="evidence" value="ECO:0007669"/>
    <property type="project" value="TreeGrafter"/>
</dbReference>
<protein>
    <submittedName>
        <fullName evidence="1">Uncharacterized protein</fullName>
    </submittedName>
</protein>
<dbReference type="Pfam" id="PF00023">
    <property type="entry name" value="Ank"/>
    <property type="match status" value="1"/>
</dbReference>
<evidence type="ECO:0000313" key="2">
    <source>
        <dbReference type="Proteomes" id="UP000316621"/>
    </source>
</evidence>
<name>A0A4Y7J8V0_PAPSO</name>
<reference evidence="1 2" key="1">
    <citation type="journal article" date="2018" name="Science">
        <title>The opium poppy genome and morphinan production.</title>
        <authorList>
            <person name="Guo L."/>
            <person name="Winzer T."/>
            <person name="Yang X."/>
            <person name="Li Y."/>
            <person name="Ning Z."/>
            <person name="He Z."/>
            <person name="Teodor R."/>
            <person name="Lu Y."/>
            <person name="Bowser T.A."/>
            <person name="Graham I.A."/>
            <person name="Ye K."/>
        </authorList>
    </citation>
    <scope>NUCLEOTIDE SEQUENCE [LARGE SCALE GENOMIC DNA]</scope>
    <source>
        <strain evidence="2">cv. HN1</strain>
        <tissue evidence="1">Leaves</tissue>
    </source>
</reference>
<keyword evidence="2" id="KW-1185">Reference proteome</keyword>
<dbReference type="InterPro" id="IPR002110">
    <property type="entry name" value="Ankyrin_rpt"/>
</dbReference>
<accession>A0A4Y7J8V0</accession>
<dbReference type="AlphaFoldDB" id="A0A4Y7J8V0"/>
<evidence type="ECO:0000313" key="1">
    <source>
        <dbReference type="EMBL" id="RZC57573.1"/>
    </source>
</evidence>
<dbReference type="GO" id="GO:0003690">
    <property type="term" value="F:double-stranded DNA binding"/>
    <property type="evidence" value="ECO:0007669"/>
    <property type="project" value="TreeGrafter"/>
</dbReference>
<dbReference type="Gene3D" id="1.25.40.20">
    <property type="entry name" value="Ankyrin repeat-containing domain"/>
    <property type="match status" value="1"/>
</dbReference>
<dbReference type="Gramene" id="RZC57573">
    <property type="protein sequence ID" value="RZC57573"/>
    <property type="gene ID" value="C5167_004878"/>
</dbReference>
<dbReference type="PANTHER" id="PTHR23335:SF3">
    <property type="entry name" value="CALMODULIN-BINDING TRANSCRIPTION ACTIVATOR 5"/>
    <property type="match status" value="1"/>
</dbReference>
<dbReference type="InterPro" id="IPR036770">
    <property type="entry name" value="Ankyrin_rpt-contain_sf"/>
</dbReference>
<sequence length="356" mass="39669">MENRDYEGMKTDGTFNVVVFEKGIESLIPVYEYANHNEQNTVFGIVEAYCGNLHRGTKDPVITVTGNFRKSYSHLGTDPVSGKKYPIYFVVGDIIVPAEPVNEYQYQALLLPNLPGGVDFFVSVNRMAPVSQIMKLKFPSKSSRSGIQLKLERKLASVLVTNENDCQALIKKLKKCDNIDTHSEIILREYLKEWIFEGCRRGNATNKKTHAVIHLCASLGYAWAIAIFKRFAFSLDTKDETGWTPLHWAAYYEKELLLSLLIGGANPSLVTPPTPTYLNGQSAVDIAFTRGHGDLAVYIAETIKNPGKIVTLAAHHAKRATYLAETAKIPENIVPLSPQRAKRVRGEGSLSSSERY</sequence>
<dbReference type="SUPFAM" id="SSF48403">
    <property type="entry name" value="Ankyrin repeat"/>
    <property type="match status" value="1"/>
</dbReference>